<organism evidence="1 2">
    <name type="scientific">Tepidiphilus baoligensis</name>
    <dbReference type="NCBI Taxonomy" id="2698687"/>
    <lineage>
        <taxon>Bacteria</taxon>
        <taxon>Pseudomonadati</taxon>
        <taxon>Pseudomonadota</taxon>
        <taxon>Hydrogenophilia</taxon>
        <taxon>Hydrogenophilales</taxon>
        <taxon>Hydrogenophilaceae</taxon>
        <taxon>Tepidiphilus</taxon>
    </lineage>
</organism>
<evidence type="ECO:0000313" key="1">
    <source>
        <dbReference type="EMBL" id="NMH16541.1"/>
    </source>
</evidence>
<keyword evidence="2" id="KW-1185">Reference proteome</keyword>
<dbReference type="Gene3D" id="2.30.30.110">
    <property type="match status" value="1"/>
</dbReference>
<gene>
    <name evidence="1" type="ORF">GV368_05365</name>
</gene>
<protein>
    <submittedName>
        <fullName evidence="1">MazF family transcriptional regulator</fullName>
    </submittedName>
</protein>
<proteinExistence type="predicted"/>
<dbReference type="InterPro" id="IPR011067">
    <property type="entry name" value="Plasmid_toxin/cell-grow_inhib"/>
</dbReference>
<sequence length="114" mass="12620">MGTFTVGDVVVLPFPFSDLSKSKKRPALVLAYAGRQDWVCLQITSKSYGDNVAIRLAEADFAIGSLERESFIRPGKLFTAHDSLFDRNVARIQNDKLDEVKDAIVKLVQQGAFS</sequence>
<dbReference type="InterPro" id="IPR003477">
    <property type="entry name" value="PemK-like"/>
</dbReference>
<reference evidence="1 2" key="1">
    <citation type="journal article" date="2020" name="Curr. Microbiol.">
        <title>Tepidiphilus baoligensis sp. nov., a Novel Bacterium of the Family Hydrogenophilaceae Isolated from an Oil Reservoir.</title>
        <authorList>
            <person name="Zhang X."/>
            <person name="Wang G."/>
            <person name="Ma X."/>
            <person name="Yu J."/>
            <person name="You J."/>
            <person name="Xue Y."/>
            <person name="Ma Y."/>
        </authorList>
    </citation>
    <scope>NUCLEOTIDE SEQUENCE [LARGE SCALE GENOMIC DNA]</scope>
    <source>
        <strain evidence="1 2">B18-69</strain>
    </source>
</reference>
<name>A0ABX1QMA1_9PROT</name>
<dbReference type="SUPFAM" id="SSF50118">
    <property type="entry name" value="Cell growth inhibitor/plasmid maintenance toxic component"/>
    <property type="match status" value="1"/>
</dbReference>
<dbReference type="Proteomes" id="UP000669605">
    <property type="component" value="Unassembled WGS sequence"/>
</dbReference>
<dbReference type="Pfam" id="PF02452">
    <property type="entry name" value="PemK_toxin"/>
    <property type="match status" value="1"/>
</dbReference>
<dbReference type="EMBL" id="JAAAUB010000005">
    <property type="protein sequence ID" value="NMH16541.1"/>
    <property type="molecule type" value="Genomic_DNA"/>
</dbReference>
<dbReference type="RefSeq" id="WP_169115771.1">
    <property type="nucleotide sequence ID" value="NZ_JAAAUB010000005.1"/>
</dbReference>
<evidence type="ECO:0000313" key="2">
    <source>
        <dbReference type="Proteomes" id="UP000669605"/>
    </source>
</evidence>
<accession>A0ABX1QMA1</accession>
<comment type="caution">
    <text evidence="1">The sequence shown here is derived from an EMBL/GenBank/DDBJ whole genome shotgun (WGS) entry which is preliminary data.</text>
</comment>